<gene>
    <name evidence="3" type="ORF">SAMN05428964_10783</name>
    <name evidence="2" type="ORF">TH44_10630</name>
</gene>
<evidence type="ECO:0000313" key="2">
    <source>
        <dbReference type="EMBL" id="RCK50444.1"/>
    </source>
</evidence>
<accession>A0A154KTQ7</accession>
<evidence type="ECO:0000313" key="3">
    <source>
        <dbReference type="EMBL" id="SOC29245.1"/>
    </source>
</evidence>
<keyword evidence="1" id="KW-0472">Membrane</keyword>
<sequence length="191" mass="21376">MTMSTETLRALYGTWRIARGDAKGLAFFDYSIEAFWRSFLAAFIVFPAFALLRWHDLDTVPDEFPVGRYMLVETIAYVMKWFAFPLLMLHVAPMIDRSNRYIAFITVYNWSSVLQMGVYLLALFLGAIFPMLGAGGFVLVAVIAMLIYGVYIAKLTLVVPTMTASAIVAADFLLSLTITTIGIRLALGQLF</sequence>
<feature type="transmembrane region" description="Helical" evidence="1">
    <location>
        <begin position="107"/>
        <end position="128"/>
    </location>
</feature>
<dbReference type="Proteomes" id="UP000219068">
    <property type="component" value="Unassembled WGS sequence"/>
</dbReference>
<evidence type="ECO:0000313" key="4">
    <source>
        <dbReference type="Proteomes" id="UP000219068"/>
    </source>
</evidence>
<proteinExistence type="predicted"/>
<feature type="transmembrane region" description="Helical" evidence="1">
    <location>
        <begin position="165"/>
        <end position="187"/>
    </location>
</feature>
<organism evidence="2 5">
    <name type="scientific">Thalassospira xiamenensis</name>
    <dbReference type="NCBI Taxonomy" id="220697"/>
    <lineage>
        <taxon>Bacteria</taxon>
        <taxon>Pseudomonadati</taxon>
        <taxon>Pseudomonadota</taxon>
        <taxon>Alphaproteobacteria</taxon>
        <taxon>Rhodospirillales</taxon>
        <taxon>Thalassospiraceae</taxon>
        <taxon>Thalassospira</taxon>
    </lineage>
</organism>
<feature type="transmembrane region" description="Helical" evidence="1">
    <location>
        <begin position="134"/>
        <end position="153"/>
    </location>
</feature>
<evidence type="ECO:0000313" key="5">
    <source>
        <dbReference type="Proteomes" id="UP000252266"/>
    </source>
</evidence>
<evidence type="ECO:0000256" key="1">
    <source>
        <dbReference type="SAM" id="Phobius"/>
    </source>
</evidence>
<feature type="transmembrane region" description="Helical" evidence="1">
    <location>
        <begin position="74"/>
        <end position="95"/>
    </location>
</feature>
<keyword evidence="1" id="KW-1133">Transmembrane helix</keyword>
<dbReference type="EMBL" id="OBMM01000007">
    <property type="protein sequence ID" value="SOC29245.1"/>
    <property type="molecule type" value="Genomic_DNA"/>
</dbReference>
<protein>
    <recommendedName>
        <fullName evidence="6">Yip1 domain-containing protein</fullName>
    </recommendedName>
</protein>
<dbReference type="EMBL" id="JPWJ01000005">
    <property type="protein sequence ID" value="RCK50444.1"/>
    <property type="molecule type" value="Genomic_DNA"/>
</dbReference>
<dbReference type="AlphaFoldDB" id="A0A154KTQ7"/>
<reference evidence="2 5" key="1">
    <citation type="submission" date="2014-07" db="EMBL/GenBank/DDBJ databases">
        <title>Draft genome sequence of Thalassospira xiamenensis IB13.</title>
        <authorList>
            <person name="Lai Q."/>
            <person name="Shao Z."/>
        </authorList>
    </citation>
    <scope>NUCLEOTIDE SEQUENCE [LARGE SCALE GENOMIC DNA]</scope>
    <source>
        <strain evidence="2 5">IB13</strain>
    </source>
</reference>
<name>A0A154KTQ7_9PROT</name>
<dbReference type="RefSeq" id="WP_062949642.1">
    <property type="nucleotide sequence ID" value="NZ_JPWD01000001.1"/>
</dbReference>
<evidence type="ECO:0008006" key="6">
    <source>
        <dbReference type="Google" id="ProtNLM"/>
    </source>
</evidence>
<keyword evidence="1" id="KW-0812">Transmembrane</keyword>
<feature type="transmembrane region" description="Helical" evidence="1">
    <location>
        <begin position="34"/>
        <end position="54"/>
    </location>
</feature>
<reference evidence="3 4" key="2">
    <citation type="submission" date="2017-08" db="EMBL/GenBank/DDBJ databases">
        <authorList>
            <person name="de Groot N.N."/>
        </authorList>
    </citation>
    <scope>NUCLEOTIDE SEQUENCE [LARGE SCALE GENOMIC DNA]</scope>
    <source>
        <strain evidence="3 4">USBA 78</strain>
    </source>
</reference>
<dbReference type="Proteomes" id="UP000252266">
    <property type="component" value="Unassembled WGS sequence"/>
</dbReference>